<feature type="active site" description="Nucleophile" evidence="4">
    <location>
        <position position="77"/>
    </location>
</feature>
<dbReference type="GO" id="GO:0031119">
    <property type="term" value="P:tRNA pseudouridine synthesis"/>
    <property type="evidence" value="ECO:0007669"/>
    <property type="project" value="UniProtKB-UniRule"/>
</dbReference>
<reference evidence="6 7" key="1">
    <citation type="submission" date="2018-03" db="EMBL/GenBank/DDBJ databases">
        <title>Ahniella affigens gen. nov., sp. nov., a gammaproteobacterium isolated from sandy soil near a stream.</title>
        <authorList>
            <person name="Ko Y."/>
            <person name="Kim J.-H."/>
        </authorList>
    </citation>
    <scope>NUCLEOTIDE SEQUENCE [LARGE SCALE GENOMIC DNA]</scope>
    <source>
        <strain evidence="6 7">D13</strain>
    </source>
</reference>
<dbReference type="InterPro" id="IPR050170">
    <property type="entry name" value="TruD_pseudoU_synthase"/>
</dbReference>
<dbReference type="GO" id="GO:0003723">
    <property type="term" value="F:RNA binding"/>
    <property type="evidence" value="ECO:0007669"/>
    <property type="project" value="InterPro"/>
</dbReference>
<dbReference type="CDD" id="cd02575">
    <property type="entry name" value="PseudoU_synth_EcTruD"/>
    <property type="match status" value="1"/>
</dbReference>
<feature type="domain" description="TRUD" evidence="5">
    <location>
        <begin position="153"/>
        <end position="298"/>
    </location>
</feature>
<evidence type="ECO:0000256" key="4">
    <source>
        <dbReference type="HAMAP-Rule" id="MF_01082"/>
    </source>
</evidence>
<dbReference type="PANTHER" id="PTHR47811:SF1">
    <property type="entry name" value="TRNA PSEUDOURIDINE SYNTHASE D"/>
    <property type="match status" value="1"/>
</dbReference>
<dbReference type="Proteomes" id="UP000241074">
    <property type="component" value="Chromosome"/>
</dbReference>
<dbReference type="InterPro" id="IPR020119">
    <property type="entry name" value="PsdUridine_synth_TruD_CS"/>
</dbReference>
<dbReference type="Pfam" id="PF01142">
    <property type="entry name" value="TruD"/>
    <property type="match status" value="2"/>
</dbReference>
<organism evidence="6 7">
    <name type="scientific">Ahniella affigens</name>
    <dbReference type="NCBI Taxonomy" id="2021234"/>
    <lineage>
        <taxon>Bacteria</taxon>
        <taxon>Pseudomonadati</taxon>
        <taxon>Pseudomonadota</taxon>
        <taxon>Gammaproteobacteria</taxon>
        <taxon>Lysobacterales</taxon>
        <taxon>Rhodanobacteraceae</taxon>
        <taxon>Ahniella</taxon>
    </lineage>
</organism>
<evidence type="ECO:0000313" key="7">
    <source>
        <dbReference type="Proteomes" id="UP000241074"/>
    </source>
</evidence>
<dbReference type="EMBL" id="CP027860">
    <property type="protein sequence ID" value="AVP97422.1"/>
    <property type="molecule type" value="Genomic_DNA"/>
</dbReference>
<proteinExistence type="inferred from homology"/>
<dbReference type="Gene3D" id="3.30.2340.10">
    <property type="entry name" value="TruD, insertion domain"/>
    <property type="match status" value="1"/>
</dbReference>
<dbReference type="GO" id="GO:0160150">
    <property type="term" value="F:tRNA pseudouridine(13) synthase activity"/>
    <property type="evidence" value="ECO:0007669"/>
    <property type="project" value="UniProtKB-EC"/>
</dbReference>
<protein>
    <recommendedName>
        <fullName evidence="4">tRNA pseudouridine synthase D</fullName>
        <ecNumber evidence="4">5.4.99.27</ecNumber>
    </recommendedName>
    <alternativeName>
        <fullName evidence="4">tRNA pseudouridine(13) synthase</fullName>
    </alternativeName>
    <alternativeName>
        <fullName evidence="4">tRNA pseudouridylate synthase D</fullName>
    </alternativeName>
    <alternativeName>
        <fullName evidence="4">tRNA-uridine isomerase D</fullName>
    </alternativeName>
</protein>
<reference evidence="6 7" key="2">
    <citation type="submission" date="2018-03" db="EMBL/GenBank/DDBJ databases">
        <authorList>
            <person name="Keele B.F."/>
        </authorList>
    </citation>
    <scope>NUCLEOTIDE SEQUENCE [LARGE SCALE GENOMIC DNA]</scope>
    <source>
        <strain evidence="6 7">D13</strain>
    </source>
</reference>
<dbReference type="InterPro" id="IPR043165">
    <property type="entry name" value="TruD_insert_sf"/>
</dbReference>
<name>A0A2P1PRH3_9GAMM</name>
<dbReference type="EC" id="5.4.99.27" evidence="4"/>
<dbReference type="PROSITE" id="PS50984">
    <property type="entry name" value="TRUD"/>
    <property type="match status" value="1"/>
</dbReference>
<comment type="similarity">
    <text evidence="1 4">Belongs to the pseudouridine synthase TruD family.</text>
</comment>
<keyword evidence="2 4" id="KW-0819">tRNA processing</keyword>
<accession>A0A2P1PRH3</accession>
<gene>
    <name evidence="4" type="primary">truD</name>
    <name evidence="6" type="ORF">C7S18_09540</name>
</gene>
<dbReference type="GO" id="GO:0005829">
    <property type="term" value="C:cytosol"/>
    <property type="evidence" value="ECO:0007669"/>
    <property type="project" value="TreeGrafter"/>
</dbReference>
<dbReference type="RefSeq" id="WP_106891346.1">
    <property type="nucleotide sequence ID" value="NZ_CP027860.1"/>
</dbReference>
<dbReference type="NCBIfam" id="TIGR00094">
    <property type="entry name" value="tRNA_TruD_broad"/>
    <property type="match status" value="1"/>
</dbReference>
<evidence type="ECO:0000256" key="2">
    <source>
        <dbReference type="ARBA" id="ARBA00022694"/>
    </source>
</evidence>
<dbReference type="SUPFAM" id="SSF55120">
    <property type="entry name" value="Pseudouridine synthase"/>
    <property type="match status" value="1"/>
</dbReference>
<dbReference type="NCBIfam" id="NF002153">
    <property type="entry name" value="PRK00984.1-2"/>
    <property type="match status" value="1"/>
</dbReference>
<dbReference type="PANTHER" id="PTHR47811">
    <property type="entry name" value="TRNA PSEUDOURIDINE SYNTHASE D"/>
    <property type="match status" value="1"/>
</dbReference>
<dbReference type="PROSITE" id="PS01268">
    <property type="entry name" value="UPF0024"/>
    <property type="match status" value="1"/>
</dbReference>
<evidence type="ECO:0000313" key="6">
    <source>
        <dbReference type="EMBL" id="AVP97422.1"/>
    </source>
</evidence>
<evidence type="ECO:0000256" key="3">
    <source>
        <dbReference type="ARBA" id="ARBA00023235"/>
    </source>
</evidence>
<evidence type="ECO:0000256" key="1">
    <source>
        <dbReference type="ARBA" id="ARBA00007953"/>
    </source>
</evidence>
<dbReference type="OrthoDB" id="1550679at2"/>
<dbReference type="Gene3D" id="3.30.2350.20">
    <property type="entry name" value="TruD, catalytic domain"/>
    <property type="match status" value="1"/>
</dbReference>
<dbReference type="HAMAP" id="MF_01082">
    <property type="entry name" value="TruD"/>
    <property type="match status" value="1"/>
</dbReference>
<dbReference type="InterPro" id="IPR042214">
    <property type="entry name" value="TruD_catalytic"/>
</dbReference>
<dbReference type="AlphaFoldDB" id="A0A2P1PRH3"/>
<dbReference type="KEGG" id="xba:C7S18_09540"/>
<sequence length="335" mass="36846">MSELPFAYGGAPLRGRLRVEPEDFFVDEQLGFEASGSGEHWLVHIEKRGANTVFVAKQLASFAGVSERDVGYAGMKDRHAVTRQFFSVLAKKGRDTDWTQCAIEGVTVLSAQRHARKIQRGALRGNAFVIRLRDVSGDRELAAQRMAAIAAHGVPNYFGEQRFGHGGGNVDKALAMFAGKRVERAERSILLSAARSEIFNAVLAARVADGSWQRALDGDVFQLDGRNAIFGPEPLSDELHERIVRGDIHPTGPMFGRGELRTTNAVCALETAIFDAHSELCAGLITAGLDHERRSLRLPARDFTCEWNNTDLIARFSLPAGAYATTVLRELVRWD</sequence>
<keyword evidence="7" id="KW-1185">Reference proteome</keyword>
<dbReference type="InterPro" id="IPR001656">
    <property type="entry name" value="PsdUridine_synth_TruD"/>
</dbReference>
<dbReference type="InterPro" id="IPR020103">
    <property type="entry name" value="PsdUridine_synth_cat_dom_sf"/>
</dbReference>
<comment type="function">
    <text evidence="4">Responsible for synthesis of pseudouridine from uracil-13 in transfer RNAs.</text>
</comment>
<dbReference type="InterPro" id="IPR011760">
    <property type="entry name" value="PsdUridine_synth_TruD_insert"/>
</dbReference>
<keyword evidence="3 4" id="KW-0413">Isomerase</keyword>
<evidence type="ECO:0000259" key="5">
    <source>
        <dbReference type="PROSITE" id="PS50984"/>
    </source>
</evidence>
<comment type="catalytic activity">
    <reaction evidence="4">
        <text>uridine(13) in tRNA = pseudouridine(13) in tRNA</text>
        <dbReference type="Rhea" id="RHEA:42540"/>
        <dbReference type="Rhea" id="RHEA-COMP:10105"/>
        <dbReference type="Rhea" id="RHEA-COMP:10106"/>
        <dbReference type="ChEBI" id="CHEBI:65314"/>
        <dbReference type="ChEBI" id="CHEBI:65315"/>
        <dbReference type="EC" id="5.4.99.27"/>
    </reaction>
</comment>